<dbReference type="PANTHER" id="PTHR23151:SF90">
    <property type="entry name" value="DIHYDROLIPOYLLYSINE-RESIDUE ACETYLTRANSFERASE COMPONENT OF PYRUVATE DEHYDROGENASE COMPLEX, MITOCHONDRIAL-RELATED"/>
    <property type="match status" value="1"/>
</dbReference>
<evidence type="ECO:0000259" key="7">
    <source>
        <dbReference type="PROSITE" id="PS51826"/>
    </source>
</evidence>
<feature type="compositionally biased region" description="Low complexity" evidence="5">
    <location>
        <begin position="174"/>
        <end position="186"/>
    </location>
</feature>
<dbReference type="KEGG" id="ccz:CCALI_01201"/>
<dbReference type="STRING" id="454171.CP488_02896"/>
<proteinExistence type="inferred from homology"/>
<dbReference type="InterPro" id="IPR000089">
    <property type="entry name" value="Biotin_lipoyl"/>
</dbReference>
<dbReference type="PROSITE" id="PS51826">
    <property type="entry name" value="PSBD"/>
    <property type="match status" value="1"/>
</dbReference>
<dbReference type="EMBL" id="HF951689">
    <property type="protein sequence ID" value="CCW35019.1"/>
    <property type="molecule type" value="Genomic_DNA"/>
</dbReference>
<keyword evidence="3 4" id="KW-0450">Lipoyl</keyword>
<dbReference type="RefSeq" id="WP_016482564.1">
    <property type="nucleotide sequence ID" value="NC_021487.1"/>
</dbReference>
<evidence type="ECO:0000256" key="3">
    <source>
        <dbReference type="ARBA" id="ARBA00022823"/>
    </source>
</evidence>
<dbReference type="Gene3D" id="3.30.559.10">
    <property type="entry name" value="Chloramphenicol acetyltransferase-like domain"/>
    <property type="match status" value="1"/>
</dbReference>
<name>S0ETY6_CHTCT</name>
<dbReference type="SUPFAM" id="SSF52777">
    <property type="entry name" value="CoA-dependent acyltransferases"/>
    <property type="match status" value="1"/>
</dbReference>
<feature type="compositionally biased region" description="Polar residues" evidence="5">
    <location>
        <begin position="86"/>
        <end position="123"/>
    </location>
</feature>
<protein>
    <recommendedName>
        <fullName evidence="4">Dihydrolipoamide acetyltransferase component of pyruvate dehydrogenase complex</fullName>
        <ecNumber evidence="4">2.3.1.-</ecNumber>
    </recommendedName>
</protein>
<feature type="region of interest" description="Disordered" evidence="5">
    <location>
        <begin position="81"/>
        <end position="130"/>
    </location>
</feature>
<dbReference type="AlphaFoldDB" id="S0ETY6"/>
<keyword evidence="4 8" id="KW-0808">Transferase</keyword>
<accession>S0ETY6</accession>
<dbReference type="SUPFAM" id="SSF51230">
    <property type="entry name" value="Single hybrid motif"/>
    <property type="match status" value="1"/>
</dbReference>
<evidence type="ECO:0000313" key="9">
    <source>
        <dbReference type="Proteomes" id="UP000014227"/>
    </source>
</evidence>
<dbReference type="InterPro" id="IPR036625">
    <property type="entry name" value="E3-bd_dom_sf"/>
</dbReference>
<feature type="region of interest" description="Disordered" evidence="5">
    <location>
        <begin position="174"/>
        <end position="201"/>
    </location>
</feature>
<evidence type="ECO:0000256" key="4">
    <source>
        <dbReference type="RuleBase" id="RU003423"/>
    </source>
</evidence>
<evidence type="ECO:0000256" key="2">
    <source>
        <dbReference type="ARBA" id="ARBA00007317"/>
    </source>
</evidence>
<keyword evidence="8" id="KW-0670">Pyruvate</keyword>
<dbReference type="PROSITE" id="PS50968">
    <property type="entry name" value="BIOTINYL_LIPOYL"/>
    <property type="match status" value="1"/>
</dbReference>
<feature type="domain" description="Lipoyl-binding" evidence="6">
    <location>
        <begin position="1"/>
        <end position="76"/>
    </location>
</feature>
<dbReference type="GO" id="GO:0006086">
    <property type="term" value="P:pyruvate decarboxylation to acetyl-CoA"/>
    <property type="evidence" value="ECO:0007669"/>
    <property type="project" value="InterPro"/>
</dbReference>
<keyword evidence="9" id="KW-1185">Reference proteome</keyword>
<dbReference type="Proteomes" id="UP000014227">
    <property type="component" value="Chromosome I"/>
</dbReference>
<dbReference type="EC" id="2.3.1.-" evidence="4"/>
<dbReference type="SUPFAM" id="SSF47005">
    <property type="entry name" value="Peripheral subunit-binding domain of 2-oxo acid dehydrogenase complex"/>
    <property type="match status" value="1"/>
</dbReference>
<dbReference type="PATRIC" id="fig|1303518.3.peg.1223"/>
<evidence type="ECO:0000259" key="6">
    <source>
        <dbReference type="PROSITE" id="PS50968"/>
    </source>
</evidence>
<dbReference type="GO" id="GO:0016746">
    <property type="term" value="F:acyltransferase activity"/>
    <property type="evidence" value="ECO:0007669"/>
    <property type="project" value="UniProtKB-KW"/>
</dbReference>
<reference evidence="9" key="1">
    <citation type="submission" date="2013-03" db="EMBL/GenBank/DDBJ databases">
        <title>Genome sequence of Chthonomonas calidirosea, the first sequenced genome from the Armatimonadetes phylum (formally candidate division OP10).</title>
        <authorList>
            <person name="Lee K.C.Y."/>
            <person name="Morgan X.C."/>
            <person name="Dunfield P.F."/>
            <person name="Tamas I."/>
            <person name="Houghton K.M."/>
            <person name="Vyssotski M."/>
            <person name="Ryan J.L.J."/>
            <person name="Lagutin K."/>
            <person name="McDonald I.R."/>
            <person name="Stott M.B."/>
        </authorList>
    </citation>
    <scope>NUCLEOTIDE SEQUENCE [LARGE SCALE GENOMIC DNA]</scope>
    <source>
        <strain evidence="9">DSM 23976 / ICMP 18418 / T49</strain>
    </source>
</reference>
<feature type="domain" description="Peripheral subunit-binding (PSBD)" evidence="7">
    <location>
        <begin position="133"/>
        <end position="170"/>
    </location>
</feature>
<dbReference type="InterPro" id="IPR011053">
    <property type="entry name" value="Single_hybrid_motif"/>
</dbReference>
<dbReference type="InterPro" id="IPR023213">
    <property type="entry name" value="CAT-like_dom_sf"/>
</dbReference>
<dbReference type="InParanoid" id="S0ETY6"/>
<dbReference type="FunCoup" id="S0ETY6">
    <property type="interactions" value="273"/>
</dbReference>
<dbReference type="Pfam" id="PF00198">
    <property type="entry name" value="2-oxoacid_dh"/>
    <property type="match status" value="1"/>
</dbReference>
<organism evidence="8 9">
    <name type="scientific">Chthonomonas calidirosea (strain DSM 23976 / ICMP 18418 / T49)</name>
    <dbReference type="NCBI Taxonomy" id="1303518"/>
    <lineage>
        <taxon>Bacteria</taxon>
        <taxon>Bacillati</taxon>
        <taxon>Armatimonadota</taxon>
        <taxon>Chthonomonadia</taxon>
        <taxon>Chthonomonadales</taxon>
        <taxon>Chthonomonadaceae</taxon>
        <taxon>Chthonomonas</taxon>
    </lineage>
</organism>
<dbReference type="Gene3D" id="4.10.320.10">
    <property type="entry name" value="E3-binding domain"/>
    <property type="match status" value="1"/>
</dbReference>
<dbReference type="PANTHER" id="PTHR23151">
    <property type="entry name" value="DIHYDROLIPOAMIDE ACETYL/SUCCINYL-TRANSFERASE-RELATED"/>
    <property type="match status" value="1"/>
</dbReference>
<keyword evidence="4 8" id="KW-0012">Acyltransferase</keyword>
<dbReference type="Pfam" id="PF02817">
    <property type="entry name" value="E3_binding"/>
    <property type="match status" value="1"/>
</dbReference>
<dbReference type="InterPro" id="IPR045257">
    <property type="entry name" value="E2/Pdx1"/>
</dbReference>
<dbReference type="InterPro" id="IPR001078">
    <property type="entry name" value="2-oxoacid_DH_actylTfrase"/>
</dbReference>
<dbReference type="HOGENOM" id="CLU_016733_10_2_0"/>
<evidence type="ECO:0000313" key="8">
    <source>
        <dbReference type="EMBL" id="CCW35019.1"/>
    </source>
</evidence>
<dbReference type="CDD" id="cd06849">
    <property type="entry name" value="lipoyl_domain"/>
    <property type="match status" value="1"/>
</dbReference>
<gene>
    <name evidence="8" type="ORF">CCALI_01201</name>
</gene>
<evidence type="ECO:0000256" key="1">
    <source>
        <dbReference type="ARBA" id="ARBA00001938"/>
    </source>
</evidence>
<comment type="cofactor">
    <cofactor evidence="1 4">
        <name>(R)-lipoate</name>
        <dbReference type="ChEBI" id="CHEBI:83088"/>
    </cofactor>
</comment>
<dbReference type="InterPro" id="IPR004167">
    <property type="entry name" value="PSBD"/>
</dbReference>
<comment type="similarity">
    <text evidence="2 4">Belongs to the 2-oxoacid dehydrogenase family.</text>
</comment>
<dbReference type="GO" id="GO:0045254">
    <property type="term" value="C:pyruvate dehydrogenase complex"/>
    <property type="evidence" value="ECO:0007669"/>
    <property type="project" value="InterPro"/>
</dbReference>
<dbReference type="OrthoDB" id="9805770at2"/>
<dbReference type="Gene3D" id="2.40.50.100">
    <property type="match status" value="1"/>
</dbReference>
<evidence type="ECO:0000256" key="5">
    <source>
        <dbReference type="SAM" id="MobiDB-lite"/>
    </source>
</evidence>
<dbReference type="Pfam" id="PF00364">
    <property type="entry name" value="Biotin_lipoyl"/>
    <property type="match status" value="1"/>
</dbReference>
<sequence>MAEVRMPKMGDGMEEGTIIAWLKKEGETVAKGEAIAEIETDKARVPLESYEEGVLTKILVQPGETVPIGTVVAIVGEPTAQKIDSPRSNGTATSSSTEESKNLLSSAQAPANASTPFSQSAVTTGAKPEERVRASGLARSIAKQYGIDLHQIKGTGPHGRIVERDVRAFLQSQTTPTTSAPAPVVERAPEPSPTMVPGQEVQPSRMRRAIAERTRKSKQNIPHFYVTMVIEMDRARALLQELNADASEGNKITVNDLIIKACAIALSRVPEVNASWTDNNTIVRHEAIHIGIAVGIEEGLIVPVVRDCQAKTLRQISAEAKQLIAKARSGQLKPEEYSGSTFSISNLGMMGVDEFTAIINPPDAAILAVGGIFREPVVVGDTDEIAIRARMKVTLSADHRILDGVVAARFLQELKRVLEAPLSLLS</sequence>
<dbReference type="eggNOG" id="COG0508">
    <property type="taxonomic scope" value="Bacteria"/>
</dbReference>